<dbReference type="EMBL" id="JAAGUX010000013">
    <property type="protein sequence ID" value="NEW55978.1"/>
    <property type="molecule type" value="Genomic_DNA"/>
</dbReference>
<evidence type="ECO:0000313" key="9">
    <source>
        <dbReference type="EMBL" id="NEW55978.1"/>
    </source>
</evidence>
<feature type="transmembrane region" description="Helical" evidence="6">
    <location>
        <begin position="73"/>
        <end position="98"/>
    </location>
</feature>
<sequence>MSTHAADQVPEPEPIPRTEPHTEPVTTPRARRTLEKSKTGYTWVGLVVAALLGVVLLIFILQNLEHVEVDLLFWSFGLPLGVSVLMSVIAGALVMALVGGVRIMQLRRAAKRP</sequence>
<protein>
    <submittedName>
        <fullName evidence="8">DUF1049 domain-containing protein</fullName>
    </submittedName>
</protein>
<evidence type="ECO:0000256" key="4">
    <source>
        <dbReference type="ARBA" id="ARBA00023136"/>
    </source>
</evidence>
<dbReference type="Pfam" id="PF06305">
    <property type="entry name" value="LapA_dom"/>
    <property type="match status" value="1"/>
</dbReference>
<evidence type="ECO:0000259" key="7">
    <source>
        <dbReference type="Pfam" id="PF06305"/>
    </source>
</evidence>
<keyword evidence="3 6" id="KW-1133">Transmembrane helix</keyword>
<keyword evidence="1" id="KW-1003">Cell membrane</keyword>
<evidence type="ECO:0000256" key="3">
    <source>
        <dbReference type="ARBA" id="ARBA00022989"/>
    </source>
</evidence>
<dbReference type="GO" id="GO:0005886">
    <property type="term" value="C:plasma membrane"/>
    <property type="evidence" value="ECO:0007669"/>
    <property type="project" value="InterPro"/>
</dbReference>
<gene>
    <name evidence="8" type="ORF">GV789_01625</name>
    <name evidence="9" type="ORF">GV794_09985</name>
</gene>
<name>A0A6P1CYH8_9NOCA</name>
<dbReference type="AlphaFoldDB" id="A0A6P1CYH8"/>
<proteinExistence type="predicted"/>
<dbReference type="InterPro" id="IPR010445">
    <property type="entry name" value="LapA_dom"/>
</dbReference>
<keyword evidence="11" id="KW-1185">Reference proteome</keyword>
<feature type="transmembrane region" description="Helical" evidence="6">
    <location>
        <begin position="41"/>
        <end position="61"/>
    </location>
</feature>
<feature type="domain" description="Lipopolysaccharide assembly protein A" evidence="7">
    <location>
        <begin position="62"/>
        <end position="112"/>
    </location>
</feature>
<evidence type="ECO:0000313" key="8">
    <source>
        <dbReference type="EMBL" id="NEW43165.1"/>
    </source>
</evidence>
<keyword evidence="2 6" id="KW-0812">Transmembrane</keyword>
<evidence type="ECO:0000256" key="5">
    <source>
        <dbReference type="SAM" id="MobiDB-lite"/>
    </source>
</evidence>
<evidence type="ECO:0000256" key="2">
    <source>
        <dbReference type="ARBA" id="ARBA00022692"/>
    </source>
</evidence>
<keyword evidence="4 6" id="KW-0472">Membrane</keyword>
<evidence type="ECO:0000256" key="1">
    <source>
        <dbReference type="ARBA" id="ARBA00022475"/>
    </source>
</evidence>
<evidence type="ECO:0000313" key="10">
    <source>
        <dbReference type="Proteomes" id="UP000468928"/>
    </source>
</evidence>
<dbReference type="RefSeq" id="WP_163822837.1">
    <property type="nucleotide sequence ID" value="NZ_JAAGUX010000013.1"/>
</dbReference>
<feature type="region of interest" description="Disordered" evidence="5">
    <location>
        <begin position="1"/>
        <end position="32"/>
    </location>
</feature>
<dbReference type="Proteomes" id="UP000470876">
    <property type="component" value="Unassembled WGS sequence"/>
</dbReference>
<organism evidence="8 10">
    <name type="scientific">Nocardia cyriacigeorgica</name>
    <dbReference type="NCBI Taxonomy" id="135487"/>
    <lineage>
        <taxon>Bacteria</taxon>
        <taxon>Bacillati</taxon>
        <taxon>Actinomycetota</taxon>
        <taxon>Actinomycetes</taxon>
        <taxon>Mycobacteriales</taxon>
        <taxon>Nocardiaceae</taxon>
        <taxon>Nocardia</taxon>
    </lineage>
</organism>
<reference evidence="10 11" key="1">
    <citation type="submission" date="2020-01" db="EMBL/GenBank/DDBJ databases">
        <title>Genetics and antimicrobial susceptibilities of Nocardia species isolated from the soil; a comparison with species isolated from humans.</title>
        <authorList>
            <person name="Carrasco G."/>
            <person name="Monzon S."/>
            <person name="Sansegundo M."/>
            <person name="Garcia E."/>
            <person name="Garrido N."/>
            <person name="Medina M.J."/>
            <person name="Villalon P."/>
            <person name="Ramirez-Arocha A.C."/>
            <person name="Jimenez P."/>
            <person name="Cuesta I."/>
            <person name="Valdezate S."/>
        </authorList>
    </citation>
    <scope>NUCLEOTIDE SEQUENCE [LARGE SCALE GENOMIC DNA]</scope>
    <source>
        <strain evidence="8 10">CNM20110639</strain>
        <strain evidence="9 11">CNM20110649</strain>
    </source>
</reference>
<evidence type="ECO:0000313" key="11">
    <source>
        <dbReference type="Proteomes" id="UP000470876"/>
    </source>
</evidence>
<comment type="caution">
    <text evidence="8">The sequence shown here is derived from an EMBL/GenBank/DDBJ whole genome shotgun (WGS) entry which is preliminary data.</text>
</comment>
<dbReference type="Proteomes" id="UP000468928">
    <property type="component" value="Unassembled WGS sequence"/>
</dbReference>
<evidence type="ECO:0000256" key="6">
    <source>
        <dbReference type="SAM" id="Phobius"/>
    </source>
</evidence>
<accession>A0A6P1CYH8</accession>
<dbReference type="EMBL" id="JAAGUZ010000003">
    <property type="protein sequence ID" value="NEW43165.1"/>
    <property type="molecule type" value="Genomic_DNA"/>
</dbReference>